<name>A0A6J6YNK3_9ZZZZ</name>
<proteinExistence type="predicted"/>
<accession>A0A6J6YNK3</accession>
<dbReference type="EMBL" id="CAFAAT010000109">
    <property type="protein sequence ID" value="CAB4810045.1"/>
    <property type="molecule type" value="Genomic_DNA"/>
</dbReference>
<dbReference type="AlphaFoldDB" id="A0A6J6YNK3"/>
<evidence type="ECO:0000313" key="1">
    <source>
        <dbReference type="EMBL" id="CAB4810045.1"/>
    </source>
</evidence>
<sequence>MSFVEVQPSESIRLKVCSTIFSKINFAENESTTASVIITESIVANEGANMPAPLAIPAKATPDISDVAIFGLESVVMIPVAQSKRLALERFATATFAPLSNFSNGSRTPINPVEQTTTSLAEAPSKSATCSAVLCVSTNPSGPVQAFAPPLFRITTLTS</sequence>
<organism evidence="1">
    <name type="scientific">freshwater metagenome</name>
    <dbReference type="NCBI Taxonomy" id="449393"/>
    <lineage>
        <taxon>unclassified sequences</taxon>
        <taxon>metagenomes</taxon>
        <taxon>ecological metagenomes</taxon>
    </lineage>
</organism>
<gene>
    <name evidence="1" type="ORF">UFOPK3083_00855</name>
</gene>
<protein>
    <submittedName>
        <fullName evidence="1">Unannotated protein</fullName>
    </submittedName>
</protein>
<reference evidence="1" key="1">
    <citation type="submission" date="2020-05" db="EMBL/GenBank/DDBJ databases">
        <authorList>
            <person name="Chiriac C."/>
            <person name="Salcher M."/>
            <person name="Ghai R."/>
            <person name="Kavagutti S V."/>
        </authorList>
    </citation>
    <scope>NUCLEOTIDE SEQUENCE</scope>
</reference>